<name>A0A976YF85_9CAUD</name>
<sequence length="116" mass="13204">MLSPKEKALVVVAYYKGAAENEIARGADETVSKKASAQCGEKILEELGLNINFVEDFEDFMKELDVITCILTKEQDSETVFQNSNKKPIFCRICQVEYFDMCTKHGNIPDSWEVRE</sequence>
<reference evidence="1" key="1">
    <citation type="submission" date="2022-05" db="EMBL/GenBank/DDBJ databases">
        <title>Diverse viruses of marine archaea discovered using metagenomics.</title>
        <authorList>
            <person name="Zhou Y."/>
        </authorList>
    </citation>
    <scope>NUCLEOTIDE SEQUENCE</scope>
    <source>
        <strain evidence="1">YSH_354833</strain>
    </source>
</reference>
<dbReference type="EMBL" id="ON649703">
    <property type="protein sequence ID" value="UVF62666.1"/>
    <property type="molecule type" value="Genomic_DNA"/>
</dbReference>
<evidence type="ECO:0000313" key="1">
    <source>
        <dbReference type="EMBL" id="UVF62666.1"/>
    </source>
</evidence>
<protein>
    <submittedName>
        <fullName evidence="1">Uncharacterized protein</fullName>
    </submittedName>
</protein>
<proteinExistence type="predicted"/>
<accession>A0A976YF85</accession>
<organism evidence="1">
    <name type="scientific">Yangshan Harbor Nitrososphaeria virus</name>
    <dbReference type="NCBI Taxonomy" id="2969597"/>
    <lineage>
        <taxon>Viruses</taxon>
        <taxon>Duplodnaviria</taxon>
        <taxon>Heunggongvirae</taxon>
        <taxon>Uroviricota</taxon>
        <taxon>Caudoviricetes</taxon>
    </lineage>
</organism>